<keyword evidence="1" id="KW-0547">Nucleotide-binding</keyword>
<dbReference type="InterPro" id="IPR008271">
    <property type="entry name" value="Ser/Thr_kinase_AS"/>
</dbReference>
<evidence type="ECO:0000256" key="1">
    <source>
        <dbReference type="ARBA" id="ARBA00022741"/>
    </source>
</evidence>
<evidence type="ECO:0000259" key="3">
    <source>
        <dbReference type="PROSITE" id="PS50011"/>
    </source>
</evidence>
<reference evidence="4" key="1">
    <citation type="submission" date="2020-06" db="EMBL/GenBank/DDBJ databases">
        <authorList>
            <consortium name="Wellcome Sanger Institute Data Sharing"/>
        </authorList>
    </citation>
    <scope>NUCLEOTIDE SEQUENCE [LARGE SCALE GENOMIC DNA]</scope>
</reference>
<dbReference type="Ensembl" id="ENSGWIT00000055235.1">
    <property type="protein sequence ID" value="ENSGWIP00000051156.1"/>
    <property type="gene ID" value="ENSGWIG00000024807.1"/>
</dbReference>
<dbReference type="SUPFAM" id="SSF56112">
    <property type="entry name" value="Protein kinase-like (PK-like)"/>
    <property type="match status" value="1"/>
</dbReference>
<sequence>MLWQEIHILKQLNHPHVIHLQGVYCTSANIYLVTELCKGGDLKQLLKQRQFLTEDETRNVISSLSDAVVYLHRKGIVHRDLKLENILVKKGVDQDDCQINIKVTDFGLSAQTTGLGIDNRLMDACGTLLYMAPEVMNGHCYSQLCDMWSIGVVMYTLLCGEPPFVSKSKSRLYEIIMRKEILFAPPIWTTVSDAAKNVLTCLLKVDPAYRMSATQLLENPWITGDTDVYVVPPNVMEMMRQQLEQEKGRDTKNCFEKFSLQCYTGNKIHQFVLLCKKLKNKSRKEAPTYFYND</sequence>
<dbReference type="AlphaFoldDB" id="A0A8C5NFE4"/>
<protein>
    <recommendedName>
        <fullName evidence="3">Protein kinase domain-containing protein</fullName>
    </recommendedName>
</protein>
<feature type="domain" description="Protein kinase" evidence="3">
    <location>
        <begin position="1"/>
        <end position="222"/>
    </location>
</feature>
<dbReference type="FunFam" id="1.10.510.10:FF:000571">
    <property type="entry name" value="Maternal embryonic leucine zipper kinase"/>
    <property type="match status" value="1"/>
</dbReference>
<evidence type="ECO:0000313" key="5">
    <source>
        <dbReference type="Proteomes" id="UP000694680"/>
    </source>
</evidence>
<dbReference type="GO" id="GO:0005524">
    <property type="term" value="F:ATP binding"/>
    <property type="evidence" value="ECO:0007669"/>
    <property type="project" value="UniProtKB-KW"/>
</dbReference>
<evidence type="ECO:0000256" key="2">
    <source>
        <dbReference type="ARBA" id="ARBA00022840"/>
    </source>
</evidence>
<accession>A0A8C5NFE4</accession>
<dbReference type="PROSITE" id="PS50011">
    <property type="entry name" value="PROTEIN_KINASE_DOM"/>
    <property type="match status" value="1"/>
</dbReference>
<dbReference type="GO" id="GO:0004672">
    <property type="term" value="F:protein kinase activity"/>
    <property type="evidence" value="ECO:0007669"/>
    <property type="project" value="InterPro"/>
</dbReference>
<dbReference type="SMART" id="SM00220">
    <property type="entry name" value="S_TKc"/>
    <property type="match status" value="1"/>
</dbReference>
<dbReference type="InterPro" id="IPR000719">
    <property type="entry name" value="Prot_kinase_dom"/>
</dbReference>
<gene>
    <name evidence="4" type="primary">stk33</name>
</gene>
<dbReference type="Proteomes" id="UP000694680">
    <property type="component" value="Chromosome 3"/>
</dbReference>
<reference evidence="4" key="3">
    <citation type="submission" date="2025-09" db="UniProtKB">
        <authorList>
            <consortium name="Ensembl"/>
        </authorList>
    </citation>
    <scope>IDENTIFICATION</scope>
</reference>
<reference evidence="4" key="2">
    <citation type="submission" date="2025-08" db="UniProtKB">
        <authorList>
            <consortium name="Ensembl"/>
        </authorList>
    </citation>
    <scope>IDENTIFICATION</scope>
</reference>
<dbReference type="PANTHER" id="PTHR24347">
    <property type="entry name" value="SERINE/THREONINE-PROTEIN KINASE"/>
    <property type="match status" value="1"/>
</dbReference>
<organism evidence="4 5">
    <name type="scientific">Gouania willdenowi</name>
    <name type="common">Blunt-snouted clingfish</name>
    <name type="synonym">Lepadogaster willdenowi</name>
    <dbReference type="NCBI Taxonomy" id="441366"/>
    <lineage>
        <taxon>Eukaryota</taxon>
        <taxon>Metazoa</taxon>
        <taxon>Chordata</taxon>
        <taxon>Craniata</taxon>
        <taxon>Vertebrata</taxon>
        <taxon>Euteleostomi</taxon>
        <taxon>Actinopterygii</taxon>
        <taxon>Neopterygii</taxon>
        <taxon>Teleostei</taxon>
        <taxon>Neoteleostei</taxon>
        <taxon>Acanthomorphata</taxon>
        <taxon>Ovalentaria</taxon>
        <taxon>Blenniimorphae</taxon>
        <taxon>Blenniiformes</taxon>
        <taxon>Gobiesocoidei</taxon>
        <taxon>Gobiesocidae</taxon>
        <taxon>Gobiesocinae</taxon>
        <taxon>Gouania</taxon>
    </lineage>
</organism>
<keyword evidence="2" id="KW-0067">ATP-binding</keyword>
<evidence type="ECO:0000313" key="4">
    <source>
        <dbReference type="Ensembl" id="ENSGWIP00000051156.1"/>
    </source>
</evidence>
<dbReference type="Pfam" id="PF00069">
    <property type="entry name" value="Pkinase"/>
    <property type="match status" value="1"/>
</dbReference>
<proteinExistence type="predicted"/>
<dbReference type="PROSITE" id="PS00108">
    <property type="entry name" value="PROTEIN_KINASE_ST"/>
    <property type="match status" value="1"/>
</dbReference>
<name>A0A8C5NFE4_GOUWI</name>
<dbReference type="InterPro" id="IPR011009">
    <property type="entry name" value="Kinase-like_dom_sf"/>
</dbReference>
<dbReference type="Gene3D" id="1.10.510.10">
    <property type="entry name" value="Transferase(Phosphotransferase) domain 1"/>
    <property type="match status" value="1"/>
</dbReference>
<keyword evidence="5" id="KW-1185">Reference proteome</keyword>